<dbReference type="InterPro" id="IPR050712">
    <property type="entry name" value="NAD(P)H-dep_reductase"/>
</dbReference>
<feature type="domain" description="NADPH-dependent FMN reductase-like" evidence="1">
    <location>
        <begin position="9"/>
        <end position="152"/>
    </location>
</feature>
<dbReference type="RefSeq" id="WP_157323064.1">
    <property type="nucleotide sequence ID" value="NZ_BMFX01000033.1"/>
</dbReference>
<comment type="caution">
    <text evidence="2">The sequence shown here is derived from an EMBL/GenBank/DDBJ whole genome shotgun (WGS) entry which is preliminary data.</text>
</comment>
<gene>
    <name evidence="2" type="ORF">GNZ21_07875</name>
</gene>
<organism evidence="2 3">
    <name type="scientific">Nesterenkonia alkaliphila</name>
    <dbReference type="NCBI Taxonomy" id="1463631"/>
    <lineage>
        <taxon>Bacteria</taxon>
        <taxon>Bacillati</taxon>
        <taxon>Actinomycetota</taxon>
        <taxon>Actinomycetes</taxon>
        <taxon>Micrococcales</taxon>
        <taxon>Micrococcaceae</taxon>
        <taxon>Nesterenkonia</taxon>
    </lineage>
</organism>
<keyword evidence="3" id="KW-1185">Reference proteome</keyword>
<evidence type="ECO:0000313" key="2">
    <source>
        <dbReference type="EMBL" id="MVT26273.1"/>
    </source>
</evidence>
<dbReference type="SUPFAM" id="SSF52218">
    <property type="entry name" value="Flavoproteins"/>
    <property type="match status" value="1"/>
</dbReference>
<dbReference type="GO" id="GO:0016491">
    <property type="term" value="F:oxidoreductase activity"/>
    <property type="evidence" value="ECO:0007669"/>
    <property type="project" value="InterPro"/>
</dbReference>
<dbReference type="AlphaFoldDB" id="A0A7K1UIG8"/>
<dbReference type="Proteomes" id="UP000460157">
    <property type="component" value="Unassembled WGS sequence"/>
</dbReference>
<evidence type="ECO:0000259" key="1">
    <source>
        <dbReference type="Pfam" id="PF03358"/>
    </source>
</evidence>
<dbReference type="Gene3D" id="3.40.50.360">
    <property type="match status" value="1"/>
</dbReference>
<sequence length="223" mass="24547">MSTTKKPTLGVIIGSIRPERFGPTPAKWFAAEAERHGAFEVDLVDLADYQLPMELAGNDPNAALPAEVARLGQRLAKAGAFVLVTPVYNRSYPAALKTAIDWFYGEWALRPVSFVSYGGITGGLTSVEHLRGVFAEFPAVTIKNFIALANYWRVFDHDGWPVNTEGLRVPAAALLDELAWWAPMLREARRSRPYPRLDFALATNDSRAVSPTELVSCAFSSLH</sequence>
<evidence type="ECO:0000313" key="3">
    <source>
        <dbReference type="Proteomes" id="UP000460157"/>
    </source>
</evidence>
<dbReference type="GO" id="GO:0005829">
    <property type="term" value="C:cytosol"/>
    <property type="evidence" value="ECO:0007669"/>
    <property type="project" value="TreeGrafter"/>
</dbReference>
<protein>
    <submittedName>
        <fullName evidence="2">NADPH-dependent oxidoreductase</fullName>
    </submittedName>
</protein>
<dbReference type="PANTHER" id="PTHR30543">
    <property type="entry name" value="CHROMATE REDUCTASE"/>
    <property type="match status" value="1"/>
</dbReference>
<dbReference type="InterPro" id="IPR029039">
    <property type="entry name" value="Flavoprotein-like_sf"/>
</dbReference>
<reference evidence="2 3" key="1">
    <citation type="submission" date="2019-12" db="EMBL/GenBank/DDBJ databases">
        <title>Nesterenkonia muleiensis sp. nov., a novel actinobacterium isolated from sap of Populus euphratica.</title>
        <authorList>
            <person name="Wang R."/>
        </authorList>
    </citation>
    <scope>NUCLEOTIDE SEQUENCE [LARGE SCALE GENOMIC DNA]</scope>
    <source>
        <strain evidence="2 3">F10</strain>
    </source>
</reference>
<dbReference type="Pfam" id="PF03358">
    <property type="entry name" value="FMN_red"/>
    <property type="match status" value="1"/>
</dbReference>
<dbReference type="PANTHER" id="PTHR30543:SF21">
    <property type="entry name" value="NAD(P)H-DEPENDENT FMN REDUCTASE LOT6"/>
    <property type="match status" value="1"/>
</dbReference>
<dbReference type="OrthoDB" id="9812295at2"/>
<name>A0A7K1UIG8_9MICC</name>
<proteinExistence type="predicted"/>
<dbReference type="InterPro" id="IPR005025">
    <property type="entry name" value="FMN_Rdtase-like_dom"/>
</dbReference>
<dbReference type="EMBL" id="WRPM01000057">
    <property type="protein sequence ID" value="MVT26273.1"/>
    <property type="molecule type" value="Genomic_DNA"/>
</dbReference>
<accession>A0A7K1UIG8</accession>
<dbReference type="GO" id="GO:0010181">
    <property type="term" value="F:FMN binding"/>
    <property type="evidence" value="ECO:0007669"/>
    <property type="project" value="TreeGrafter"/>
</dbReference>